<protein>
    <submittedName>
        <fullName evidence="5">Acyl-CoA synthetase (AMP-forming)/AMP-acid ligase II</fullName>
    </submittedName>
</protein>
<keyword evidence="2 5" id="KW-0436">Ligase</keyword>
<evidence type="ECO:0000313" key="5">
    <source>
        <dbReference type="EMBL" id="TQJ04727.1"/>
    </source>
</evidence>
<dbReference type="Pfam" id="PF00501">
    <property type="entry name" value="AMP-binding"/>
    <property type="match status" value="1"/>
</dbReference>
<feature type="domain" description="AMP-binding enzyme C-terminal" evidence="4">
    <location>
        <begin position="404"/>
        <end position="478"/>
    </location>
</feature>
<name>A0A542DNU3_AMYCI</name>
<dbReference type="InterPro" id="IPR025110">
    <property type="entry name" value="AMP-bd_C"/>
</dbReference>
<dbReference type="PANTHER" id="PTHR43201:SF5">
    <property type="entry name" value="MEDIUM-CHAIN ACYL-COA LIGASE ACSF2, MITOCHONDRIAL"/>
    <property type="match status" value="1"/>
</dbReference>
<organism evidence="5 6">
    <name type="scientific">Amycolatopsis cihanbeyliensis</name>
    <dbReference type="NCBI Taxonomy" id="1128664"/>
    <lineage>
        <taxon>Bacteria</taxon>
        <taxon>Bacillati</taxon>
        <taxon>Actinomycetota</taxon>
        <taxon>Actinomycetes</taxon>
        <taxon>Pseudonocardiales</taxon>
        <taxon>Pseudonocardiaceae</taxon>
        <taxon>Amycolatopsis</taxon>
    </lineage>
</organism>
<dbReference type="SUPFAM" id="SSF56801">
    <property type="entry name" value="Acetyl-CoA synthetase-like"/>
    <property type="match status" value="1"/>
</dbReference>
<sequence length="485" mass="50539">MSGVSAFLARLRAAGREYGERPAFRHRGGGLSYRAVGETVRGLAAEFARETSGDPIAIMGGNRPETVLAQLAAQQCGLPVLLVTASAGLPDRTAALRTAGARTLVVDPRREQTRALVEAARPARLLSLGPYPGAHDLLAGLTPCAEPDLPTAVRTIFPSGGTTGPPKLIEHSGIYDGMAHIFRPDPAGPSRVLVVAPVSHLTGNAAVLGALLRGDTVVLHEGFDPAAVLRAIAGERVTELTLTPPRLAALLDHPDLPGTDLSSVRSLSLGASPLPTHRLRQALAVFGPVVGQGYGLTEAPMIASISAAELAGHPRRLESVGRIVPGMEARIDGGDTGEVLVRGLALMAGYRGRPEANAAAFVDGWLRTGDIGRFDAEGYLYLLGRADDVIITGEHGTKVYPATVENALAGCQGVREVAVVGVPGPEGTVLRAVVVPTEPDAVRAEDVRAHARATLGREHLVPAEVTFRPALPLTDIGKPDRKALS</sequence>
<gene>
    <name evidence="5" type="ORF">FB471_4535</name>
</gene>
<dbReference type="EMBL" id="VFML01000001">
    <property type="protein sequence ID" value="TQJ04727.1"/>
    <property type="molecule type" value="Genomic_DNA"/>
</dbReference>
<keyword evidence="6" id="KW-1185">Reference proteome</keyword>
<dbReference type="InterPro" id="IPR042099">
    <property type="entry name" value="ANL_N_sf"/>
</dbReference>
<proteinExistence type="inferred from homology"/>
<evidence type="ECO:0000256" key="1">
    <source>
        <dbReference type="ARBA" id="ARBA00006432"/>
    </source>
</evidence>
<dbReference type="GO" id="GO:0031956">
    <property type="term" value="F:medium-chain fatty acid-CoA ligase activity"/>
    <property type="evidence" value="ECO:0007669"/>
    <property type="project" value="TreeGrafter"/>
</dbReference>
<dbReference type="InterPro" id="IPR045851">
    <property type="entry name" value="AMP-bd_C_sf"/>
</dbReference>
<dbReference type="InterPro" id="IPR000873">
    <property type="entry name" value="AMP-dep_synth/lig_dom"/>
</dbReference>
<evidence type="ECO:0000259" key="3">
    <source>
        <dbReference type="Pfam" id="PF00501"/>
    </source>
</evidence>
<dbReference type="Gene3D" id="3.30.300.30">
    <property type="match status" value="1"/>
</dbReference>
<reference evidence="5 6" key="1">
    <citation type="submission" date="2019-06" db="EMBL/GenBank/DDBJ databases">
        <title>Sequencing the genomes of 1000 actinobacteria strains.</title>
        <authorList>
            <person name="Klenk H.-P."/>
        </authorList>
    </citation>
    <scope>NUCLEOTIDE SEQUENCE [LARGE SCALE GENOMIC DNA]</scope>
    <source>
        <strain evidence="5 6">DSM 45679</strain>
    </source>
</reference>
<comment type="caution">
    <text evidence="5">The sequence shown here is derived from an EMBL/GenBank/DDBJ whole genome shotgun (WGS) entry which is preliminary data.</text>
</comment>
<accession>A0A542DNU3</accession>
<dbReference type="CDD" id="cd04433">
    <property type="entry name" value="AFD_class_I"/>
    <property type="match status" value="1"/>
</dbReference>
<dbReference type="GO" id="GO:0006631">
    <property type="term" value="P:fatty acid metabolic process"/>
    <property type="evidence" value="ECO:0007669"/>
    <property type="project" value="TreeGrafter"/>
</dbReference>
<dbReference type="RefSeq" id="WP_425457078.1">
    <property type="nucleotide sequence ID" value="NZ_VFML01000001.1"/>
</dbReference>
<evidence type="ECO:0000259" key="4">
    <source>
        <dbReference type="Pfam" id="PF13193"/>
    </source>
</evidence>
<evidence type="ECO:0000256" key="2">
    <source>
        <dbReference type="ARBA" id="ARBA00022598"/>
    </source>
</evidence>
<dbReference type="AlphaFoldDB" id="A0A542DNU3"/>
<dbReference type="Gene3D" id="3.40.50.12780">
    <property type="entry name" value="N-terminal domain of ligase-like"/>
    <property type="match status" value="1"/>
</dbReference>
<dbReference type="PANTHER" id="PTHR43201">
    <property type="entry name" value="ACYL-COA SYNTHETASE"/>
    <property type="match status" value="1"/>
</dbReference>
<evidence type="ECO:0000313" key="6">
    <source>
        <dbReference type="Proteomes" id="UP000320876"/>
    </source>
</evidence>
<dbReference type="Proteomes" id="UP000320876">
    <property type="component" value="Unassembled WGS sequence"/>
</dbReference>
<feature type="domain" description="AMP-dependent synthetase/ligase" evidence="3">
    <location>
        <begin position="13"/>
        <end position="350"/>
    </location>
</feature>
<dbReference type="Pfam" id="PF13193">
    <property type="entry name" value="AMP-binding_C"/>
    <property type="match status" value="1"/>
</dbReference>
<comment type="similarity">
    <text evidence="1">Belongs to the ATP-dependent AMP-binding enzyme family.</text>
</comment>